<name>A0A8S5V861_9CAUD</name>
<organism evidence="2">
    <name type="scientific">Myoviridae sp. ctf4L13</name>
    <dbReference type="NCBI Taxonomy" id="2825147"/>
    <lineage>
        <taxon>Viruses</taxon>
        <taxon>Duplodnaviria</taxon>
        <taxon>Heunggongvirae</taxon>
        <taxon>Uroviricota</taxon>
        <taxon>Caudoviricetes</taxon>
    </lineage>
</organism>
<keyword evidence="1" id="KW-0175">Coiled coil</keyword>
<sequence length="90" mass="9992">MNAKKIIAITAVSLVILAETGVLQVATEKLEVFRKRLQEKYAAKEQELAQKMNEQKSQPVKVPITIGDMTLGDLAVPLEQPTKRPYVDAD</sequence>
<evidence type="ECO:0000313" key="2">
    <source>
        <dbReference type="EMBL" id="DAG02945.1"/>
    </source>
</evidence>
<evidence type="ECO:0000256" key="1">
    <source>
        <dbReference type="SAM" id="Coils"/>
    </source>
</evidence>
<proteinExistence type="predicted"/>
<accession>A0A8S5V861</accession>
<protein>
    <submittedName>
        <fullName evidence="2">Uncharacterized protein</fullName>
    </submittedName>
</protein>
<reference evidence="2" key="1">
    <citation type="journal article" date="2021" name="Proc. Natl. Acad. Sci. U.S.A.">
        <title>A Catalog of Tens of Thousands of Viruses from Human Metagenomes Reveals Hidden Associations with Chronic Diseases.</title>
        <authorList>
            <person name="Tisza M.J."/>
            <person name="Buck C.B."/>
        </authorList>
    </citation>
    <scope>NUCLEOTIDE SEQUENCE</scope>
    <source>
        <strain evidence="2">Ctf4L13</strain>
    </source>
</reference>
<dbReference type="EMBL" id="BK016219">
    <property type="protein sequence ID" value="DAG02945.1"/>
    <property type="molecule type" value="Genomic_DNA"/>
</dbReference>
<feature type="coiled-coil region" evidence="1">
    <location>
        <begin position="27"/>
        <end position="54"/>
    </location>
</feature>